<proteinExistence type="predicted"/>
<dbReference type="AlphaFoldDB" id="A0A1J3IA01"/>
<reference evidence="1" key="1">
    <citation type="submission" date="2016-07" db="EMBL/GenBank/DDBJ databases">
        <title>De novo transcriptome assembly of four accessions of the metal hyperaccumulator plant Noccaea caerulescens.</title>
        <authorList>
            <person name="Blande D."/>
            <person name="Halimaa P."/>
            <person name="Tervahauta A.I."/>
            <person name="Aarts M.G."/>
            <person name="Karenlampi S.O."/>
        </authorList>
    </citation>
    <scope>NUCLEOTIDE SEQUENCE</scope>
</reference>
<sequence length="71" mass="7493">MPFPCLGHSFTDCFHGGEATIDQAIHGNSDPAITPVGGRHILFLEEVSAVVKSGIEPESKLEAKGAKDQTC</sequence>
<protein>
    <submittedName>
        <fullName evidence="1">Uncharacterized protein</fullName>
    </submittedName>
</protein>
<name>A0A1J3IA01_NOCCA</name>
<dbReference type="EMBL" id="GEVL01001117">
    <property type="protein sequence ID" value="JAU76224.1"/>
    <property type="molecule type" value="Transcribed_RNA"/>
</dbReference>
<accession>A0A1J3IA01</accession>
<evidence type="ECO:0000313" key="1">
    <source>
        <dbReference type="EMBL" id="JAU76224.1"/>
    </source>
</evidence>
<organism evidence="1">
    <name type="scientific">Noccaea caerulescens</name>
    <name type="common">Alpine penny-cress</name>
    <name type="synonym">Thlaspi caerulescens</name>
    <dbReference type="NCBI Taxonomy" id="107243"/>
    <lineage>
        <taxon>Eukaryota</taxon>
        <taxon>Viridiplantae</taxon>
        <taxon>Streptophyta</taxon>
        <taxon>Embryophyta</taxon>
        <taxon>Tracheophyta</taxon>
        <taxon>Spermatophyta</taxon>
        <taxon>Magnoliopsida</taxon>
        <taxon>eudicotyledons</taxon>
        <taxon>Gunneridae</taxon>
        <taxon>Pentapetalae</taxon>
        <taxon>rosids</taxon>
        <taxon>malvids</taxon>
        <taxon>Brassicales</taxon>
        <taxon>Brassicaceae</taxon>
        <taxon>Coluteocarpeae</taxon>
        <taxon>Noccaea</taxon>
    </lineage>
</organism>
<gene>
    <name evidence="1" type="ORF">LE_TR9926_c0_g1_i1_g.33867</name>
</gene>